<name>A0A1H7YX25_9RHOB</name>
<keyword evidence="3" id="KW-1185">Reference proteome</keyword>
<sequence length="157" mass="17581">MVFGIHGVRTNIAAHVEQQRGKAAQDVAQIGARFAETVYGQDGIGLALADFLRVRPDPDTRDLDEMATRFLTRHPDVRSIVFAPDLVVSQVYPENIYRNLVSIDYTAFPERMTAIDRAIAERGPIFDHQPLNLNSEPAYIIRYPVFVPDDATGAERV</sequence>
<evidence type="ECO:0000259" key="1">
    <source>
        <dbReference type="PROSITE" id="PS50839"/>
    </source>
</evidence>
<accession>A0A1H7YX25</accession>
<proteinExistence type="predicted"/>
<dbReference type="STRING" id="245187.SAMN04488003_101342"/>
<dbReference type="InterPro" id="IPR006189">
    <property type="entry name" value="CHASE_dom"/>
</dbReference>
<reference evidence="2 3" key="1">
    <citation type="submission" date="2016-10" db="EMBL/GenBank/DDBJ databases">
        <authorList>
            <person name="de Groot N.N."/>
        </authorList>
    </citation>
    <scope>NUCLEOTIDE SEQUENCE [LARGE SCALE GENOMIC DNA]</scope>
    <source>
        <strain evidence="2 3">DSM 16213</strain>
    </source>
</reference>
<protein>
    <recommendedName>
        <fullName evidence="1">CHASE domain-containing protein</fullName>
    </recommendedName>
</protein>
<dbReference type="EMBL" id="FOCI01000001">
    <property type="protein sequence ID" value="SEM50394.1"/>
    <property type="molecule type" value="Genomic_DNA"/>
</dbReference>
<dbReference type="GO" id="GO:0003824">
    <property type="term" value="F:catalytic activity"/>
    <property type="evidence" value="ECO:0007669"/>
    <property type="project" value="UniProtKB-ARBA"/>
</dbReference>
<dbReference type="Proteomes" id="UP000199585">
    <property type="component" value="Unassembled WGS sequence"/>
</dbReference>
<feature type="domain" description="CHASE" evidence="1">
    <location>
        <begin position="84"/>
        <end position="157"/>
    </location>
</feature>
<evidence type="ECO:0000313" key="3">
    <source>
        <dbReference type="Proteomes" id="UP000199585"/>
    </source>
</evidence>
<evidence type="ECO:0000313" key="2">
    <source>
        <dbReference type="EMBL" id="SEM50394.1"/>
    </source>
</evidence>
<gene>
    <name evidence="2" type="ORF">SAMN04488003_101342</name>
</gene>
<dbReference type="PROSITE" id="PS50839">
    <property type="entry name" value="CHASE"/>
    <property type="match status" value="1"/>
</dbReference>
<dbReference type="AlphaFoldDB" id="A0A1H7YX25"/>
<organism evidence="2 3">
    <name type="scientific">Loktanella fryxellensis</name>
    <dbReference type="NCBI Taxonomy" id="245187"/>
    <lineage>
        <taxon>Bacteria</taxon>
        <taxon>Pseudomonadati</taxon>
        <taxon>Pseudomonadota</taxon>
        <taxon>Alphaproteobacteria</taxon>
        <taxon>Rhodobacterales</taxon>
        <taxon>Roseobacteraceae</taxon>
        <taxon>Loktanella</taxon>
    </lineage>
</organism>